<keyword evidence="2" id="KW-0805">Transcription regulation</keyword>
<keyword evidence="3" id="KW-0238">DNA-binding</keyword>
<keyword evidence="5" id="KW-0804">Transcription</keyword>
<dbReference type="GO" id="GO:0003700">
    <property type="term" value="F:DNA-binding transcription factor activity"/>
    <property type="evidence" value="ECO:0007669"/>
    <property type="project" value="InterPro"/>
</dbReference>
<dbReference type="InterPro" id="IPR005119">
    <property type="entry name" value="LysR_subst-bd"/>
</dbReference>
<dbReference type="Pfam" id="PF03466">
    <property type="entry name" value="LysR_substrate"/>
    <property type="match status" value="1"/>
</dbReference>
<protein>
    <submittedName>
        <fullName evidence="7">Hydrogen peroxide-inducible activator</fullName>
    </submittedName>
</protein>
<accession>A0A0W0Z7E4</accession>
<name>A0A0W0Z7E4_9GAMM</name>
<dbReference type="eggNOG" id="COG0583">
    <property type="taxonomic scope" value="Bacteria"/>
</dbReference>
<keyword evidence="4" id="KW-0010">Activator</keyword>
<evidence type="ECO:0000256" key="1">
    <source>
        <dbReference type="ARBA" id="ARBA00009437"/>
    </source>
</evidence>
<dbReference type="Pfam" id="PF00126">
    <property type="entry name" value="HTH_1"/>
    <property type="match status" value="1"/>
</dbReference>
<dbReference type="STRING" id="1122169.Lsha_0405"/>
<dbReference type="InterPro" id="IPR000847">
    <property type="entry name" value="LysR_HTH_N"/>
</dbReference>
<dbReference type="RefSeq" id="WP_026253812.1">
    <property type="nucleotide sequence ID" value="NZ_KB892381.1"/>
</dbReference>
<dbReference type="PROSITE" id="PS50931">
    <property type="entry name" value="HTH_LYSR"/>
    <property type="match status" value="1"/>
</dbReference>
<dbReference type="AlphaFoldDB" id="A0A0W0Z7E4"/>
<evidence type="ECO:0000256" key="3">
    <source>
        <dbReference type="ARBA" id="ARBA00023125"/>
    </source>
</evidence>
<comment type="caution">
    <text evidence="7">The sequence shown here is derived from an EMBL/GenBank/DDBJ whole genome shotgun (WGS) entry which is preliminary data.</text>
</comment>
<keyword evidence="8" id="KW-1185">Reference proteome</keyword>
<dbReference type="SUPFAM" id="SSF46785">
    <property type="entry name" value="Winged helix' DNA-binding domain"/>
    <property type="match status" value="1"/>
</dbReference>
<evidence type="ECO:0000256" key="4">
    <source>
        <dbReference type="ARBA" id="ARBA00023159"/>
    </source>
</evidence>
<evidence type="ECO:0000256" key="2">
    <source>
        <dbReference type="ARBA" id="ARBA00023015"/>
    </source>
</evidence>
<dbReference type="PRINTS" id="PR00039">
    <property type="entry name" value="HTHLYSR"/>
</dbReference>
<evidence type="ECO:0000313" key="7">
    <source>
        <dbReference type="EMBL" id="KTD65036.1"/>
    </source>
</evidence>
<proteinExistence type="inferred from homology"/>
<dbReference type="GO" id="GO:0003677">
    <property type="term" value="F:DNA binding"/>
    <property type="evidence" value="ECO:0007669"/>
    <property type="project" value="UniProtKB-KW"/>
</dbReference>
<dbReference type="CDD" id="cd08411">
    <property type="entry name" value="PBP2_OxyR"/>
    <property type="match status" value="1"/>
</dbReference>
<evidence type="ECO:0000256" key="5">
    <source>
        <dbReference type="ARBA" id="ARBA00023163"/>
    </source>
</evidence>
<dbReference type="FunFam" id="1.10.10.10:FF:000001">
    <property type="entry name" value="LysR family transcriptional regulator"/>
    <property type="match status" value="1"/>
</dbReference>
<dbReference type="Gene3D" id="1.10.10.10">
    <property type="entry name" value="Winged helix-like DNA-binding domain superfamily/Winged helix DNA-binding domain"/>
    <property type="match status" value="1"/>
</dbReference>
<evidence type="ECO:0000313" key="8">
    <source>
        <dbReference type="Proteomes" id="UP000054600"/>
    </source>
</evidence>
<dbReference type="InterPro" id="IPR036390">
    <property type="entry name" value="WH_DNA-bd_sf"/>
</dbReference>
<dbReference type="EMBL" id="LNYW01000016">
    <property type="protein sequence ID" value="KTD65036.1"/>
    <property type="molecule type" value="Genomic_DNA"/>
</dbReference>
<dbReference type="PANTHER" id="PTHR30346">
    <property type="entry name" value="TRANSCRIPTIONAL DUAL REGULATOR HCAR-RELATED"/>
    <property type="match status" value="1"/>
</dbReference>
<dbReference type="OrthoDB" id="5297026at2"/>
<dbReference type="GO" id="GO:0032993">
    <property type="term" value="C:protein-DNA complex"/>
    <property type="evidence" value="ECO:0007669"/>
    <property type="project" value="TreeGrafter"/>
</dbReference>
<dbReference type="Gene3D" id="3.40.190.10">
    <property type="entry name" value="Periplasmic binding protein-like II"/>
    <property type="match status" value="2"/>
</dbReference>
<dbReference type="InterPro" id="IPR036388">
    <property type="entry name" value="WH-like_DNA-bd_sf"/>
</dbReference>
<dbReference type="PATRIC" id="fig|1122169.6.peg.460"/>
<organism evidence="7 8">
    <name type="scientific">Legionella shakespearei DSM 23087</name>
    <dbReference type="NCBI Taxonomy" id="1122169"/>
    <lineage>
        <taxon>Bacteria</taxon>
        <taxon>Pseudomonadati</taxon>
        <taxon>Pseudomonadota</taxon>
        <taxon>Gammaproteobacteria</taxon>
        <taxon>Legionellales</taxon>
        <taxon>Legionellaceae</taxon>
        <taxon>Legionella</taxon>
    </lineage>
</organism>
<feature type="domain" description="HTH lysR-type" evidence="6">
    <location>
        <begin position="1"/>
        <end position="58"/>
    </location>
</feature>
<dbReference type="PANTHER" id="PTHR30346:SF26">
    <property type="entry name" value="HYDROGEN PEROXIDE-INDUCIBLE GENES ACTIVATOR"/>
    <property type="match status" value="1"/>
</dbReference>
<reference evidence="7 8" key="1">
    <citation type="submission" date="2015-11" db="EMBL/GenBank/DDBJ databases">
        <title>Genomic analysis of 38 Legionella species identifies large and diverse effector repertoires.</title>
        <authorList>
            <person name="Burstein D."/>
            <person name="Amaro F."/>
            <person name="Zusman T."/>
            <person name="Lifshitz Z."/>
            <person name="Cohen O."/>
            <person name="Gilbert J.A."/>
            <person name="Pupko T."/>
            <person name="Shuman H.A."/>
            <person name="Segal G."/>
        </authorList>
    </citation>
    <scope>NUCLEOTIDE SEQUENCE [LARGE SCALE GENOMIC DNA]</scope>
    <source>
        <strain evidence="7 8">ATCC 49655</strain>
    </source>
</reference>
<evidence type="ECO:0000259" key="6">
    <source>
        <dbReference type="PROSITE" id="PS50931"/>
    </source>
</evidence>
<sequence>MNLRDLHYFTVLAEVKHFGEAAKRCFVSQPTLSMQIKKLEETLGVVLFERNNKQVFLTDQGSALLSRAKKVLMLIEEMKDLARHATDPFTGDLRLGVIPTVAPYLLPLVMPDIKSNFPDLKVWLIEDQTQRLLVKLEGGEIDAAIMALPVDGSFAHQTLFQEAFYFACSVSHPLAKSKAIAVNDLNNQSILLLEEGHCLREQAMAVCQMAKASEFADFTATSLETLRLMVQAGMGVTLLPALAIYSEPSDLLSYIPFNPPAPSRTLALFWRPGSPKARCLHAIAALIVKIIEALLQINFKQNR</sequence>
<dbReference type="Proteomes" id="UP000054600">
    <property type="component" value="Unassembled WGS sequence"/>
</dbReference>
<comment type="similarity">
    <text evidence="1">Belongs to the LysR transcriptional regulatory family.</text>
</comment>
<gene>
    <name evidence="7" type="primary">oxyR</name>
    <name evidence="7" type="ORF">Lsha_0405</name>
</gene>
<dbReference type="SUPFAM" id="SSF53850">
    <property type="entry name" value="Periplasmic binding protein-like II"/>
    <property type="match status" value="1"/>
</dbReference>